<dbReference type="AlphaFoldDB" id="A0A9Q0N1M1"/>
<proteinExistence type="inferred from homology"/>
<dbReference type="EMBL" id="WJQU01000002">
    <property type="protein sequence ID" value="KAJ6641372.1"/>
    <property type="molecule type" value="Genomic_DNA"/>
</dbReference>
<protein>
    <recommendedName>
        <fullName evidence="3">Synaptic plasticity regulator PANTS</fullName>
    </recommendedName>
    <alternativeName>
        <fullName evidence="4">Plasticity-associated neural transcript short</fullName>
    </alternativeName>
</protein>
<evidence type="ECO:0000256" key="3">
    <source>
        <dbReference type="ARBA" id="ARBA00044072"/>
    </source>
</evidence>
<accession>A0A9Q0N1M1</accession>
<comment type="caution">
    <text evidence="5">The sequence shown here is derived from an EMBL/GenBank/DDBJ whole genome shotgun (WGS) entry which is preliminary data.</text>
</comment>
<evidence type="ECO:0000313" key="5">
    <source>
        <dbReference type="EMBL" id="KAJ6641372.1"/>
    </source>
</evidence>
<comment type="subcellular location">
    <subcellularLocation>
        <location evidence="2">Synaptic cleft</location>
    </subcellularLocation>
</comment>
<reference evidence="5" key="1">
    <citation type="submission" date="2022-07" db="EMBL/GenBank/DDBJ databases">
        <authorList>
            <person name="Trinca V."/>
            <person name="Uliana J.V.C."/>
            <person name="Torres T.T."/>
            <person name="Ward R.J."/>
            <person name="Monesi N."/>
        </authorList>
    </citation>
    <scope>NUCLEOTIDE SEQUENCE</scope>
    <source>
        <strain evidence="5">HSMRA1968</strain>
        <tissue evidence="5">Whole embryos</tissue>
    </source>
</reference>
<comment type="similarity">
    <text evidence="1">Belongs to the UPF0545 family.</text>
</comment>
<dbReference type="GO" id="GO:0043083">
    <property type="term" value="C:synaptic cleft"/>
    <property type="evidence" value="ECO:0007669"/>
    <property type="project" value="UniProtKB-SubCell"/>
</dbReference>
<evidence type="ECO:0000313" key="6">
    <source>
        <dbReference type="Proteomes" id="UP001151699"/>
    </source>
</evidence>
<dbReference type="PANTHER" id="PTHR28052:SF1">
    <property type="entry name" value="UPF0545 PROTEIN C22ORF39"/>
    <property type="match status" value="1"/>
</dbReference>
<sequence length="159" mass="19052">MSVKAEVVNENPEKPTELTEAFVNENKWAMRPCFLYKEEYNDCKSIKGRFNQYFIHGESIDCQQWKRDYDNCSRYEDKQDLKSAQALIESEAERRKERFRAHFDNDVWTKRKAPPPDWDKALPEWLQKRNENTLLDVKSRQAKGEDIHLIGERYLCTIM</sequence>
<evidence type="ECO:0000256" key="1">
    <source>
        <dbReference type="ARBA" id="ARBA00006412"/>
    </source>
</evidence>
<name>A0A9Q0N1M1_9DIPT</name>
<evidence type="ECO:0000256" key="4">
    <source>
        <dbReference type="ARBA" id="ARBA00044235"/>
    </source>
</evidence>
<dbReference type="PANTHER" id="PTHR28052">
    <property type="entry name" value="UPF0545 PROTEIN C22ORF39"/>
    <property type="match status" value="1"/>
</dbReference>
<dbReference type="Pfam" id="PF11326">
    <property type="entry name" value="PANTS-like"/>
    <property type="match status" value="1"/>
</dbReference>
<evidence type="ECO:0000256" key="2">
    <source>
        <dbReference type="ARBA" id="ARBA00043942"/>
    </source>
</evidence>
<gene>
    <name evidence="5" type="ORF">Bhyg_06311</name>
</gene>
<dbReference type="InterPro" id="IPR021475">
    <property type="entry name" value="Pants/Emi1-like"/>
</dbReference>
<dbReference type="Proteomes" id="UP001151699">
    <property type="component" value="Chromosome B"/>
</dbReference>
<organism evidence="5 6">
    <name type="scientific">Pseudolycoriella hygida</name>
    <dbReference type="NCBI Taxonomy" id="35572"/>
    <lineage>
        <taxon>Eukaryota</taxon>
        <taxon>Metazoa</taxon>
        <taxon>Ecdysozoa</taxon>
        <taxon>Arthropoda</taxon>
        <taxon>Hexapoda</taxon>
        <taxon>Insecta</taxon>
        <taxon>Pterygota</taxon>
        <taxon>Neoptera</taxon>
        <taxon>Endopterygota</taxon>
        <taxon>Diptera</taxon>
        <taxon>Nematocera</taxon>
        <taxon>Sciaroidea</taxon>
        <taxon>Sciaridae</taxon>
        <taxon>Pseudolycoriella</taxon>
    </lineage>
</organism>
<dbReference type="OrthoDB" id="5946508at2759"/>
<keyword evidence="6" id="KW-1185">Reference proteome</keyword>